<dbReference type="Proteomes" id="UP001595444">
    <property type="component" value="Unassembled WGS sequence"/>
</dbReference>
<dbReference type="InterPro" id="IPR021352">
    <property type="entry name" value="DUF2971"/>
</dbReference>
<protein>
    <submittedName>
        <fullName evidence="1">DUF2971 domain-containing protein</fullName>
    </submittedName>
</protein>
<gene>
    <name evidence="1" type="ORF">ACFOKA_12925</name>
</gene>
<sequence>MTDDGLLYHYTSNEVFMNIIESDTLRLSSLDGTNDYQEGTWILDKYTDFLIKEGAELKKNTGESRRHKERILAARNNFLGFAACFSQGGEKLSQWRGYADNGKGVALCLNKEKMENFIKSINEQHKLNIRYGEIKYTESDHDKFIKQHIEKTIKKLSRSKNLTPEKEKDLINDQWASLFSHIYFHKNPAFKEEQEYRICLNVPVIELYEEIWAIRIGMKGKPFGIVPYINFQYPKIKRRAVLGGMLEKVILGSKNITPSNHLEFWLKTGGFENVTVEQSKASYR</sequence>
<dbReference type="RefSeq" id="WP_194213543.1">
    <property type="nucleotide sequence ID" value="NZ_CP061205.1"/>
</dbReference>
<evidence type="ECO:0000313" key="2">
    <source>
        <dbReference type="Proteomes" id="UP001595444"/>
    </source>
</evidence>
<proteinExistence type="predicted"/>
<evidence type="ECO:0000313" key="1">
    <source>
        <dbReference type="EMBL" id="MFC3052811.1"/>
    </source>
</evidence>
<keyword evidence="2" id="KW-1185">Reference proteome</keyword>
<organism evidence="1 2">
    <name type="scientific">Kordiimonas pumila</name>
    <dbReference type="NCBI Taxonomy" id="2161677"/>
    <lineage>
        <taxon>Bacteria</taxon>
        <taxon>Pseudomonadati</taxon>
        <taxon>Pseudomonadota</taxon>
        <taxon>Alphaproteobacteria</taxon>
        <taxon>Kordiimonadales</taxon>
        <taxon>Kordiimonadaceae</taxon>
        <taxon>Kordiimonas</taxon>
    </lineage>
</organism>
<dbReference type="Pfam" id="PF11185">
    <property type="entry name" value="DUF2971"/>
    <property type="match status" value="1"/>
</dbReference>
<name>A0ABV7D7I6_9PROT</name>
<reference evidence="2" key="1">
    <citation type="journal article" date="2019" name="Int. J. Syst. Evol. Microbiol.">
        <title>The Global Catalogue of Microorganisms (GCM) 10K type strain sequencing project: providing services to taxonomists for standard genome sequencing and annotation.</title>
        <authorList>
            <consortium name="The Broad Institute Genomics Platform"/>
            <consortium name="The Broad Institute Genome Sequencing Center for Infectious Disease"/>
            <person name="Wu L."/>
            <person name="Ma J."/>
        </authorList>
    </citation>
    <scope>NUCLEOTIDE SEQUENCE [LARGE SCALE GENOMIC DNA]</scope>
    <source>
        <strain evidence="2">KCTC 62164</strain>
    </source>
</reference>
<accession>A0ABV7D7I6</accession>
<dbReference type="EMBL" id="JBHRSL010000010">
    <property type="protein sequence ID" value="MFC3052811.1"/>
    <property type="molecule type" value="Genomic_DNA"/>
</dbReference>
<comment type="caution">
    <text evidence="1">The sequence shown here is derived from an EMBL/GenBank/DDBJ whole genome shotgun (WGS) entry which is preliminary data.</text>
</comment>